<accession>A0A9Q1JR33</accession>
<organism evidence="1 2">
    <name type="scientific">Carnegiea gigantea</name>
    <dbReference type="NCBI Taxonomy" id="171969"/>
    <lineage>
        <taxon>Eukaryota</taxon>
        <taxon>Viridiplantae</taxon>
        <taxon>Streptophyta</taxon>
        <taxon>Embryophyta</taxon>
        <taxon>Tracheophyta</taxon>
        <taxon>Spermatophyta</taxon>
        <taxon>Magnoliopsida</taxon>
        <taxon>eudicotyledons</taxon>
        <taxon>Gunneridae</taxon>
        <taxon>Pentapetalae</taxon>
        <taxon>Caryophyllales</taxon>
        <taxon>Cactineae</taxon>
        <taxon>Cactaceae</taxon>
        <taxon>Cactoideae</taxon>
        <taxon>Echinocereeae</taxon>
        <taxon>Carnegiea</taxon>
    </lineage>
</organism>
<protein>
    <submittedName>
        <fullName evidence="1">Uncharacterized protein</fullName>
    </submittedName>
</protein>
<dbReference type="EMBL" id="JAKOGI010000892">
    <property type="protein sequence ID" value="KAJ8429459.1"/>
    <property type="molecule type" value="Genomic_DNA"/>
</dbReference>
<name>A0A9Q1JR33_9CARY</name>
<reference evidence="1" key="1">
    <citation type="submission" date="2022-04" db="EMBL/GenBank/DDBJ databases">
        <title>Carnegiea gigantea Genome sequencing and assembly v2.</title>
        <authorList>
            <person name="Copetti D."/>
            <person name="Sanderson M.J."/>
            <person name="Burquez A."/>
            <person name="Wojciechowski M.F."/>
        </authorList>
    </citation>
    <scope>NUCLEOTIDE SEQUENCE</scope>
    <source>
        <strain evidence="1">SGP5-SGP5p</strain>
        <tissue evidence="1">Aerial part</tissue>
    </source>
</reference>
<dbReference type="AlphaFoldDB" id="A0A9Q1JR33"/>
<comment type="caution">
    <text evidence="1">The sequence shown here is derived from an EMBL/GenBank/DDBJ whole genome shotgun (WGS) entry which is preliminary data.</text>
</comment>
<evidence type="ECO:0000313" key="1">
    <source>
        <dbReference type="EMBL" id="KAJ8429459.1"/>
    </source>
</evidence>
<evidence type="ECO:0000313" key="2">
    <source>
        <dbReference type="Proteomes" id="UP001153076"/>
    </source>
</evidence>
<gene>
    <name evidence="1" type="ORF">Cgig2_015311</name>
</gene>
<keyword evidence="2" id="KW-1185">Reference proteome</keyword>
<dbReference type="Proteomes" id="UP001153076">
    <property type="component" value="Unassembled WGS sequence"/>
</dbReference>
<sequence length="193" mass="22018">MYQTKRSCRTGKREPETVVKSCAVNYYTFGGRLVLWLYSRRGLQKYTLLSRFLGLTLIVDRPLFLRTDLPRVEGPSLDELVDAFFEDEHLDDQSKAEEDVSLRKSLGHLGHRLWRIWGRARVTLGGLGQQLIWTPDAGARPRGSTGFKKGYRIGDLFGFPTLIFWGHARNHSTINKGQEVWELRVAAFHLGAG</sequence>
<proteinExistence type="predicted"/>